<reference evidence="4 5" key="1">
    <citation type="submission" date="2017-11" db="EMBL/GenBank/DDBJ databases">
        <title>Genomic Encyclopedia of Archaeal and Bacterial Type Strains, Phase II (KMG-II): From Individual Species to Whole Genera.</title>
        <authorList>
            <person name="Goeker M."/>
        </authorList>
    </citation>
    <scope>NUCLEOTIDE SEQUENCE [LARGE SCALE GENOMIC DNA]</scope>
    <source>
        <strain evidence="4 5">DSM 25625</strain>
    </source>
</reference>
<dbReference type="EMBL" id="PGFB01000002">
    <property type="protein sequence ID" value="PJJ63641.1"/>
    <property type="molecule type" value="Genomic_DNA"/>
</dbReference>
<evidence type="ECO:0000256" key="3">
    <source>
        <dbReference type="SAM" id="SignalP"/>
    </source>
</evidence>
<evidence type="ECO:0000256" key="2">
    <source>
        <dbReference type="SAM" id="Phobius"/>
    </source>
</evidence>
<keyword evidence="2" id="KW-0812">Transmembrane</keyword>
<dbReference type="AlphaFoldDB" id="A0A2M9BZX4"/>
<keyword evidence="4" id="KW-0645">Protease</keyword>
<feature type="compositionally biased region" description="Low complexity" evidence="1">
    <location>
        <begin position="690"/>
        <end position="710"/>
    </location>
</feature>
<accession>A0A2M9BZX4</accession>
<evidence type="ECO:0000313" key="4">
    <source>
        <dbReference type="EMBL" id="PJJ63641.1"/>
    </source>
</evidence>
<dbReference type="GO" id="GO:0006508">
    <property type="term" value="P:proteolysis"/>
    <property type="evidence" value="ECO:0007669"/>
    <property type="project" value="UniProtKB-KW"/>
</dbReference>
<name>A0A2M9BZX4_9MICO</name>
<evidence type="ECO:0000313" key="5">
    <source>
        <dbReference type="Proteomes" id="UP000230161"/>
    </source>
</evidence>
<protein>
    <submittedName>
        <fullName evidence="4">M6 family metalloprotease-like protein</fullName>
    </submittedName>
</protein>
<keyword evidence="2" id="KW-1133">Transmembrane helix</keyword>
<dbReference type="RefSeq" id="WP_211294462.1">
    <property type="nucleotide sequence ID" value="NZ_PGFB01000002.1"/>
</dbReference>
<gene>
    <name evidence="4" type="ORF">CLV54_1312</name>
</gene>
<keyword evidence="4" id="KW-0378">Hydrolase</keyword>
<feature type="chain" id="PRO_5014702449" evidence="3">
    <location>
        <begin position="22"/>
        <end position="816"/>
    </location>
</feature>
<keyword evidence="3" id="KW-0732">Signal</keyword>
<evidence type="ECO:0000256" key="1">
    <source>
        <dbReference type="SAM" id="MobiDB-lite"/>
    </source>
</evidence>
<feature type="transmembrane region" description="Helical" evidence="2">
    <location>
        <begin position="785"/>
        <end position="807"/>
    </location>
</feature>
<keyword evidence="5" id="KW-1185">Reference proteome</keyword>
<keyword evidence="4" id="KW-0482">Metalloprotease</keyword>
<sequence length="816" mass="88454">MLGTVGILVGVGILSAGNVAAAVAADADTPFEVPVIDQQNWKNQYDMTWDDWKDIPGTSWNDPDVKPSVKGLKIALVAVDFPDQDFVVTKPKGSDLFGNPTIDPIPREDVPEFYKSFYMTPNELNHGRTIHEYWMEQSLGEYGVDTMDTFGPYEMDRNLFEYGLNEWGQTSVCPEGYTCNGQLDRDVQNKWNAEEGCTNRDKCGYDVILRVYAGYDETSIWQEFGEMMFEHKEDIPEEWGPPAWLDPNNEMDNWAPTRYVEWTSWQAAAQQWGNSSIRQAESSGTITHEMGHFFFSIGDNNNNPFSDRANPATPFHRVGAAPWDMMDRGSFNGPGGHHMRYVVPANMGGWSPAGLMLRNKLKMNIVDTDQVDILSREGLAESGVVVDTVTAREVDPGENGIAGIKITLDGEGTPDRTPACDINTDPLCSGPGWNDYTVEVVDRMGFDSFTPDHGVIIAKNKSTTESNGCGYNCFDWVIDANPQDIGIVDYYKPDSKTPVMATIADHRQLNDAAFHAGTESGSQYEWVDEANRLHFYVVDTQRDEQGVLSYTLAVRSLDGSGPHTRGVALEDATEPELVAPRQAAMCTFPLENTGSAAAIDPAVHTTDVSGKVDSDVFRLSADAVGRGWTAELDNELATSKDGESISVPVYALREEENASVQATVVLTATSESDPTKKATAECVVTGALLDGPAEPTDTPTETPTDTPTDVPTDDPTDTPTDTPTDEPTDTPTDDPTGVPTDEPTDTPTDEPTTAPTSTPIGNGGDGSNGSTNAGGLASTGPETGWALLLGGGFLLAGLLTVASVALAQLRRRVHNQ</sequence>
<feature type="compositionally biased region" description="Acidic residues" evidence="1">
    <location>
        <begin position="723"/>
        <end position="732"/>
    </location>
</feature>
<feature type="signal peptide" evidence="3">
    <location>
        <begin position="1"/>
        <end position="21"/>
    </location>
</feature>
<dbReference type="GO" id="GO:0008237">
    <property type="term" value="F:metallopeptidase activity"/>
    <property type="evidence" value="ECO:0007669"/>
    <property type="project" value="UniProtKB-KW"/>
</dbReference>
<proteinExistence type="predicted"/>
<keyword evidence="2" id="KW-0472">Membrane</keyword>
<feature type="region of interest" description="Disordered" evidence="1">
    <location>
        <begin position="687"/>
        <end position="777"/>
    </location>
</feature>
<dbReference type="Proteomes" id="UP000230161">
    <property type="component" value="Unassembled WGS sequence"/>
</dbReference>
<comment type="caution">
    <text evidence="4">The sequence shown here is derived from an EMBL/GenBank/DDBJ whole genome shotgun (WGS) entry which is preliminary data.</text>
</comment>
<organism evidence="4 5">
    <name type="scientific">Compostimonas suwonensis</name>
    <dbReference type="NCBI Taxonomy" id="1048394"/>
    <lineage>
        <taxon>Bacteria</taxon>
        <taxon>Bacillati</taxon>
        <taxon>Actinomycetota</taxon>
        <taxon>Actinomycetes</taxon>
        <taxon>Micrococcales</taxon>
        <taxon>Microbacteriaceae</taxon>
        <taxon>Compostimonas</taxon>
    </lineage>
</organism>